<name>G9WKP2_9FIRM</name>
<organism evidence="2 3">
    <name type="scientific">Oribacterium parvum ACB1</name>
    <dbReference type="NCBI Taxonomy" id="796943"/>
    <lineage>
        <taxon>Bacteria</taxon>
        <taxon>Bacillati</taxon>
        <taxon>Bacillota</taxon>
        <taxon>Clostridia</taxon>
        <taxon>Lachnospirales</taxon>
        <taxon>Lachnospiraceae</taxon>
        <taxon>Oribacterium</taxon>
    </lineage>
</organism>
<feature type="domain" description="Xylose isomerase-like TIM barrel" evidence="1">
    <location>
        <begin position="20"/>
        <end position="259"/>
    </location>
</feature>
<dbReference type="InterPro" id="IPR050312">
    <property type="entry name" value="IolE/XylAMocC-like"/>
</dbReference>
<evidence type="ECO:0000259" key="1">
    <source>
        <dbReference type="Pfam" id="PF01261"/>
    </source>
</evidence>
<dbReference type="PANTHER" id="PTHR12110:SF41">
    <property type="entry name" value="INOSOSE DEHYDRATASE"/>
    <property type="match status" value="1"/>
</dbReference>
<evidence type="ECO:0000313" key="2">
    <source>
        <dbReference type="EMBL" id="EHL13884.1"/>
    </source>
</evidence>
<gene>
    <name evidence="2" type="ORF">HMPREF9625_01949</name>
</gene>
<keyword evidence="3" id="KW-1185">Reference proteome</keyword>
<dbReference type="Gene3D" id="3.20.20.150">
    <property type="entry name" value="Divalent-metal-dependent TIM barrel enzymes"/>
    <property type="match status" value="1"/>
</dbReference>
<dbReference type="InterPro" id="IPR013022">
    <property type="entry name" value="Xyl_isomerase-like_TIM-brl"/>
</dbReference>
<dbReference type="HOGENOM" id="CLU_082998_0_0_9"/>
<dbReference type="PATRIC" id="fig|796943.3.peg.303"/>
<dbReference type="Proteomes" id="UP000018461">
    <property type="component" value="Unassembled WGS sequence"/>
</dbReference>
<comment type="caution">
    <text evidence="2">The sequence shown here is derived from an EMBL/GenBank/DDBJ whole genome shotgun (WGS) entry which is preliminary data.</text>
</comment>
<dbReference type="Pfam" id="PF01261">
    <property type="entry name" value="AP_endonuc_2"/>
    <property type="match status" value="1"/>
</dbReference>
<dbReference type="AlphaFoldDB" id="G9WKP2"/>
<dbReference type="RefSeq" id="WP_009535773.1">
    <property type="nucleotide sequence ID" value="NZ_KE148312.1"/>
</dbReference>
<dbReference type="STRING" id="796943.HMPREF9625_01949"/>
<proteinExistence type="predicted"/>
<dbReference type="SUPFAM" id="SSF51658">
    <property type="entry name" value="Xylose isomerase-like"/>
    <property type="match status" value="1"/>
</dbReference>
<protein>
    <recommendedName>
        <fullName evidence="1">Xylose isomerase-like TIM barrel domain-containing protein</fullName>
    </recommendedName>
</protein>
<dbReference type="InterPro" id="IPR036237">
    <property type="entry name" value="Xyl_isomerase-like_sf"/>
</dbReference>
<sequence>MNIGCVVRLNCSSDIEKEFKNLVDLGLYSCQVVSWDRKFFNSEKNAKKIKEVTEALKVHVTAFWCGWEGPTFWNFTEGPITLGLVPETFRMERLISLKEGSFFAKDLGVSDLVTHVGFLPENQNDPQYTGTLAVLKDLMKVCEANQQYFLFETGQETPITLMRMIEDIESDFLGVNLDPANLLLYGKANPVDAVEIFGSKIRGVHGKDGLYPTSPKALGKETRIGDGKVNYPLFLKKLQDVGYQGDITIEREISGEEQIRDILYAKQYLEGLMN</sequence>
<dbReference type="PANTHER" id="PTHR12110">
    <property type="entry name" value="HYDROXYPYRUVATE ISOMERASE"/>
    <property type="match status" value="1"/>
</dbReference>
<evidence type="ECO:0000313" key="3">
    <source>
        <dbReference type="Proteomes" id="UP000018461"/>
    </source>
</evidence>
<dbReference type="EMBL" id="AFZC02000002">
    <property type="protein sequence ID" value="EHL13884.1"/>
    <property type="molecule type" value="Genomic_DNA"/>
</dbReference>
<reference evidence="2" key="2">
    <citation type="submission" date="2013-03" db="EMBL/GenBank/DDBJ databases">
        <title>The Genome Sequence of Oribacterium sp. ACB1.</title>
        <authorList>
            <consortium name="The Broad Institute Genomics Platform"/>
            <consortium name="The Broad Institute Genome Sequencing Center for Infectious Disease"/>
            <person name="Earl A."/>
            <person name="Ward D."/>
            <person name="Feldgarden M."/>
            <person name="Gevers D."/>
            <person name="Sizova M."/>
            <person name="Hazen A."/>
            <person name="Epstein S."/>
            <person name="Walker B."/>
            <person name="Young S."/>
            <person name="Zeng Q."/>
            <person name="Gargeya S."/>
            <person name="Fitzgerald M."/>
            <person name="Haas B."/>
            <person name="Abouelleil A."/>
            <person name="Allen A.W."/>
            <person name="Alvarado L."/>
            <person name="Arachchi H.M."/>
            <person name="Berlin A.M."/>
            <person name="Chapman S.B."/>
            <person name="Gainer-Dewar J."/>
            <person name="Goldberg J."/>
            <person name="Griggs A."/>
            <person name="Gujja S."/>
            <person name="Hansen M."/>
            <person name="Howarth C."/>
            <person name="Imamovic A."/>
            <person name="Ireland A."/>
            <person name="Larimer J."/>
            <person name="McCowan C."/>
            <person name="Murphy C."/>
            <person name="Pearson M."/>
            <person name="Poon T.W."/>
            <person name="Priest M."/>
            <person name="Roberts A."/>
            <person name="Saif S."/>
            <person name="Shea T."/>
            <person name="Sisk P."/>
            <person name="Sykes S."/>
            <person name="Wortman J."/>
            <person name="Nusbaum C."/>
            <person name="Birren B."/>
        </authorList>
    </citation>
    <scope>NUCLEOTIDE SEQUENCE [LARGE SCALE GENOMIC DNA]</scope>
    <source>
        <strain evidence="2">ACB1</strain>
    </source>
</reference>
<accession>G9WKP2</accession>
<reference evidence="2" key="1">
    <citation type="submission" date="2011-08" db="EMBL/GenBank/DDBJ databases">
        <authorList>
            <consortium name="The Broad Institute Genome Sequencing Platform"/>
            <person name="Earl A."/>
            <person name="Ward D."/>
            <person name="Feldgarden M."/>
            <person name="Gevers D."/>
            <person name="Sizova M."/>
            <person name="Hazen A."/>
            <person name="Epstein S."/>
            <person name="Young S.K."/>
            <person name="Zeng Q."/>
            <person name="Gargeya S."/>
            <person name="Fitzgerald M."/>
            <person name="Haas B."/>
            <person name="Abouelleil A."/>
            <person name="Alvarado L."/>
            <person name="Arachchi H.M."/>
            <person name="Berlin A."/>
            <person name="Brown A."/>
            <person name="Chapman S.B."/>
            <person name="Chen Z."/>
            <person name="Dunbar C."/>
            <person name="Freedman E."/>
            <person name="Gearin G."/>
            <person name="Gellesch M."/>
            <person name="Goldberg J."/>
            <person name="Griggs A."/>
            <person name="Gujja S."/>
            <person name="Heiman D."/>
            <person name="Howarth C."/>
            <person name="Larson L."/>
            <person name="Lui A."/>
            <person name="MacDonald P.J.P."/>
            <person name="Montmayeur A."/>
            <person name="Murphy C."/>
            <person name="Neiman D."/>
            <person name="Pearson M."/>
            <person name="Priest M."/>
            <person name="Roberts A."/>
            <person name="Saif S."/>
            <person name="Shea T."/>
            <person name="Shenoy N."/>
            <person name="Sisk P."/>
            <person name="Stolte C."/>
            <person name="Sykes S."/>
            <person name="Wortman J."/>
            <person name="Nusbaum C."/>
            <person name="Birren B."/>
        </authorList>
    </citation>
    <scope>NUCLEOTIDE SEQUENCE</scope>
    <source>
        <strain evidence="2">ACB1</strain>
    </source>
</reference>